<reference evidence="1" key="1">
    <citation type="submission" date="2015-11" db="EMBL/GenBank/DDBJ databases">
        <title>De novo transcriptome assembly of four potential Pierce s Disease insect vectors from Arizona vineyards.</title>
        <authorList>
            <person name="Tassone E.E."/>
        </authorList>
    </citation>
    <scope>NUCLEOTIDE SEQUENCE</scope>
</reference>
<sequence>AVHSVYKLHKELCCADLEEKYKGPSELEIALERHERMIQAIKKGQHPDVLCEGLSSYRCAAMINEWLVINGDARYYDFKLLELENMTENEKLVKEFVVKNMRNT</sequence>
<name>A0A1B6J0B8_9HEMI</name>
<dbReference type="AlphaFoldDB" id="A0A1B6J0B8"/>
<accession>A0A1B6J0B8</accession>
<organism evidence="1">
    <name type="scientific">Homalodisca liturata</name>
    <dbReference type="NCBI Taxonomy" id="320908"/>
    <lineage>
        <taxon>Eukaryota</taxon>
        <taxon>Metazoa</taxon>
        <taxon>Ecdysozoa</taxon>
        <taxon>Arthropoda</taxon>
        <taxon>Hexapoda</taxon>
        <taxon>Insecta</taxon>
        <taxon>Pterygota</taxon>
        <taxon>Neoptera</taxon>
        <taxon>Paraneoptera</taxon>
        <taxon>Hemiptera</taxon>
        <taxon>Auchenorrhyncha</taxon>
        <taxon>Membracoidea</taxon>
        <taxon>Cicadellidae</taxon>
        <taxon>Cicadellinae</taxon>
        <taxon>Proconiini</taxon>
        <taxon>Homalodisca</taxon>
    </lineage>
</organism>
<feature type="non-terminal residue" evidence="1">
    <location>
        <position position="1"/>
    </location>
</feature>
<proteinExistence type="predicted"/>
<dbReference type="EMBL" id="GECU01015078">
    <property type="protein sequence ID" value="JAS92628.1"/>
    <property type="molecule type" value="Transcribed_RNA"/>
</dbReference>
<protein>
    <submittedName>
        <fullName evidence="1">Uncharacterized protein</fullName>
    </submittedName>
</protein>
<evidence type="ECO:0000313" key="1">
    <source>
        <dbReference type="EMBL" id="JAS92628.1"/>
    </source>
</evidence>
<feature type="non-terminal residue" evidence="1">
    <location>
        <position position="104"/>
    </location>
</feature>
<gene>
    <name evidence="1" type="ORF">g.56006</name>
</gene>